<feature type="transmembrane region" description="Helical" evidence="1">
    <location>
        <begin position="361"/>
        <end position="383"/>
    </location>
</feature>
<dbReference type="STRING" id="1297750.SAMN05444405_101191"/>
<reference evidence="3" key="1">
    <citation type="submission" date="2016-11" db="EMBL/GenBank/DDBJ databases">
        <authorList>
            <person name="Varghese N."/>
            <person name="Submissions S."/>
        </authorList>
    </citation>
    <scope>NUCLEOTIDE SEQUENCE [LARGE SCALE GENOMIC DNA]</scope>
    <source>
        <strain evidence="3">DSM 26991</strain>
    </source>
</reference>
<sequence length="446" mass="52067">MLFIPLLILSIILYIVGNRISSVLIFFFFLFDGFQIVPEVLFNTHFGISKSIDFAFIYLISVFIYGFVKYEDYIPVNHITKLIMIYLSFIIISIGVSLLYYHIDLFDIIRTSRSYFFLLSYFIIRRLTKEEMTKLLKILFIVVLFQCCLFIIQAFTGIALLTGAESGRSGVITRFYNVPLMLYFIVFYAIFHNPYKGWQKIITTIIPSVTMFLPLHRSLMIAFILCLLIGIYIKIGGIKKIVKYFPFLLILILPILLIVVKATGERTLTDIESVLDGEFIEVGDDFELDQESTFMFRMAHFFERFIDVTESNVGIIFGTGFMTEDSEYTYRHFNYQIGLTSDDTGDTVQLDTSDICWSNFIVRYGVIGTLLYIYIFFSITYIYNKDIKVIGLPIILYMILLFIVSFTSDLMYQNRMLIFPLLLYNLLPIEYENEEIKYSEQIAQIK</sequence>
<dbReference type="AlphaFoldDB" id="A0A1M4STK1"/>
<feature type="transmembrane region" description="Helical" evidence="1">
    <location>
        <begin position="108"/>
        <end position="124"/>
    </location>
</feature>
<feature type="transmembrane region" description="Helical" evidence="1">
    <location>
        <begin position="389"/>
        <end position="412"/>
    </location>
</feature>
<name>A0A1M4STK1_9BACE</name>
<dbReference type="Proteomes" id="UP000184509">
    <property type="component" value="Unassembled WGS sequence"/>
</dbReference>
<feature type="transmembrane region" description="Helical" evidence="1">
    <location>
        <begin position="51"/>
        <end position="70"/>
    </location>
</feature>
<feature type="transmembrane region" description="Helical" evidence="1">
    <location>
        <begin position="136"/>
        <end position="162"/>
    </location>
</feature>
<evidence type="ECO:0000256" key="1">
    <source>
        <dbReference type="SAM" id="Phobius"/>
    </source>
</evidence>
<keyword evidence="1" id="KW-0812">Transmembrane</keyword>
<evidence type="ECO:0000313" key="2">
    <source>
        <dbReference type="EMBL" id="SHE35526.1"/>
    </source>
</evidence>
<evidence type="ECO:0000313" key="3">
    <source>
        <dbReference type="Proteomes" id="UP000184509"/>
    </source>
</evidence>
<feature type="transmembrane region" description="Helical" evidence="1">
    <location>
        <begin position="174"/>
        <end position="191"/>
    </location>
</feature>
<gene>
    <name evidence="2" type="ORF">SAMN05444405_101191</name>
</gene>
<feature type="transmembrane region" description="Helical" evidence="1">
    <location>
        <begin position="241"/>
        <end position="260"/>
    </location>
</feature>
<keyword evidence="1" id="KW-1133">Transmembrane helix</keyword>
<feature type="transmembrane region" description="Helical" evidence="1">
    <location>
        <begin position="7"/>
        <end position="31"/>
    </location>
</feature>
<keyword evidence="3" id="KW-1185">Reference proteome</keyword>
<organism evidence="2 3">
    <name type="scientific">Bacteroides luti</name>
    <dbReference type="NCBI Taxonomy" id="1297750"/>
    <lineage>
        <taxon>Bacteria</taxon>
        <taxon>Pseudomonadati</taxon>
        <taxon>Bacteroidota</taxon>
        <taxon>Bacteroidia</taxon>
        <taxon>Bacteroidales</taxon>
        <taxon>Bacteroidaceae</taxon>
        <taxon>Bacteroides</taxon>
    </lineage>
</organism>
<accession>A0A1M4STK1</accession>
<feature type="transmembrane region" description="Helical" evidence="1">
    <location>
        <begin position="82"/>
        <end position="102"/>
    </location>
</feature>
<keyword evidence="1" id="KW-0472">Membrane</keyword>
<feature type="transmembrane region" description="Helical" evidence="1">
    <location>
        <begin position="212"/>
        <end position="235"/>
    </location>
</feature>
<dbReference type="EMBL" id="FQTV01000001">
    <property type="protein sequence ID" value="SHE35526.1"/>
    <property type="molecule type" value="Genomic_DNA"/>
</dbReference>
<evidence type="ECO:0008006" key="4">
    <source>
        <dbReference type="Google" id="ProtNLM"/>
    </source>
</evidence>
<proteinExistence type="predicted"/>
<protein>
    <recommendedName>
        <fullName evidence="4">O-Antigen ligase</fullName>
    </recommendedName>
</protein>